<feature type="domain" description="Aldehyde dehydrogenase" evidence="4">
    <location>
        <begin position="28"/>
        <end position="489"/>
    </location>
</feature>
<gene>
    <name evidence="5" type="ORF">V3328_18125</name>
</gene>
<dbReference type="EMBL" id="JAZHOF010000007">
    <property type="protein sequence ID" value="MEJ8573412.1"/>
    <property type="molecule type" value="Genomic_DNA"/>
</dbReference>
<dbReference type="Gene3D" id="3.40.309.10">
    <property type="entry name" value="Aldehyde Dehydrogenase, Chain A, domain 2"/>
    <property type="match status" value="1"/>
</dbReference>
<dbReference type="PANTHER" id="PTHR11699">
    <property type="entry name" value="ALDEHYDE DEHYDROGENASE-RELATED"/>
    <property type="match status" value="1"/>
</dbReference>
<dbReference type="CDD" id="cd07112">
    <property type="entry name" value="ALDH_GABALDH-PuuC"/>
    <property type="match status" value="1"/>
</dbReference>
<dbReference type="InterPro" id="IPR016161">
    <property type="entry name" value="Ald_DH/histidinol_DH"/>
</dbReference>
<protein>
    <submittedName>
        <fullName evidence="5">Aldehyde dehydrogenase</fullName>
    </submittedName>
</protein>
<dbReference type="InterPro" id="IPR015590">
    <property type="entry name" value="Aldehyde_DH_dom"/>
</dbReference>
<comment type="similarity">
    <text evidence="1">Belongs to the aldehyde dehydrogenase family.</text>
</comment>
<accession>A0AAW9RT68</accession>
<evidence type="ECO:0000313" key="5">
    <source>
        <dbReference type="EMBL" id="MEJ8573412.1"/>
    </source>
</evidence>
<dbReference type="Gene3D" id="3.40.605.10">
    <property type="entry name" value="Aldehyde Dehydrogenase, Chain A, domain 1"/>
    <property type="match status" value="1"/>
</dbReference>
<evidence type="ECO:0000313" key="6">
    <source>
        <dbReference type="Proteomes" id="UP001378188"/>
    </source>
</evidence>
<evidence type="ECO:0000256" key="1">
    <source>
        <dbReference type="ARBA" id="ARBA00009986"/>
    </source>
</evidence>
<dbReference type="GO" id="GO:0004030">
    <property type="term" value="F:aldehyde dehydrogenase [NAD(P)+] activity"/>
    <property type="evidence" value="ECO:0007669"/>
    <property type="project" value="UniProtKB-ARBA"/>
</dbReference>
<dbReference type="InterPro" id="IPR016163">
    <property type="entry name" value="Ald_DH_C"/>
</dbReference>
<evidence type="ECO:0000259" key="4">
    <source>
        <dbReference type="Pfam" id="PF00171"/>
    </source>
</evidence>
<dbReference type="FunFam" id="3.40.309.10:FF:000012">
    <property type="entry name" value="Betaine aldehyde dehydrogenase"/>
    <property type="match status" value="1"/>
</dbReference>
<keyword evidence="3" id="KW-0558">Oxidation</keyword>
<dbReference type="SUPFAM" id="SSF53720">
    <property type="entry name" value="ALDH-like"/>
    <property type="match status" value="1"/>
</dbReference>
<dbReference type="Proteomes" id="UP001378188">
    <property type="component" value="Unassembled WGS sequence"/>
</dbReference>
<sequence length="495" mass="53261">MNAPIVTDTLRSVRIPNQAIIGGGLRDAASGKTFDCVSPIDGTVLAQVAACDVEDVDRAVKAARRVFDSGEWSMATPRKRKAVMKAFVKLLQDHAEELAMLETLDVGKPISNSRSVDIPGSISCIEWYAEAIDKVYDELAPTGPKAVGMITREPLGVVGLVVPWNYPLLMASWKLGPALAAGNSVILKPAEQSPLTAIRIGELALEAGFPEGVVQVLPGFGETAGQALGRHMDVDMIAFTGSTEVGKYFLRYSGESNMKHVSLECGGKKPNVVFADAIDLDEIAKQTAVGVFYNAGQTCTAATRLIVQEGVHDALMEKIKALGTQWQPGNPLDEKTAMGPVVDRTQLDRVLGYIETGRGEGAELAFGGSRALEETGGVYVEPTIFDRVDNKMRIAQEEIFGPVLSTITFKDEDEALRIANDSMYGLAAAVWTRDINRAHRLARSIKCGLVAINDVDGGDITTPFGGYKQSGIGRDKSLHAYDKYSQLKTTWIALS</sequence>
<name>A0AAW9RT68_9HYPH</name>
<reference evidence="5 6" key="1">
    <citation type="submission" date="2024-02" db="EMBL/GenBank/DDBJ databases">
        <title>Genome analysis and characterization of Microbaculum marinisediminis sp. nov., isolated from marine sediment.</title>
        <authorList>
            <person name="Du Z.-J."/>
            <person name="Ye Y.-Q."/>
            <person name="Zhang Z.-R."/>
            <person name="Yuan S.-M."/>
            <person name="Zhang X.-Y."/>
        </authorList>
    </citation>
    <scope>NUCLEOTIDE SEQUENCE [LARGE SCALE GENOMIC DNA]</scope>
    <source>
        <strain evidence="5 6">SDUM1044001</strain>
    </source>
</reference>
<dbReference type="RefSeq" id="WP_340331103.1">
    <property type="nucleotide sequence ID" value="NZ_JAZHOF010000007.1"/>
</dbReference>
<dbReference type="FunFam" id="3.40.605.10:FF:000001">
    <property type="entry name" value="Aldehyde dehydrogenase 1"/>
    <property type="match status" value="1"/>
</dbReference>
<dbReference type="PROSITE" id="PS00070">
    <property type="entry name" value="ALDEHYDE_DEHYDR_CYS"/>
    <property type="match status" value="1"/>
</dbReference>
<proteinExistence type="inferred from homology"/>
<evidence type="ECO:0000256" key="3">
    <source>
        <dbReference type="ARBA" id="ARBA00023097"/>
    </source>
</evidence>
<organism evidence="5 6">
    <name type="scientific">Microbaculum marinum</name>
    <dbReference type="NCBI Taxonomy" id="1764581"/>
    <lineage>
        <taxon>Bacteria</taxon>
        <taxon>Pseudomonadati</taxon>
        <taxon>Pseudomonadota</taxon>
        <taxon>Alphaproteobacteria</taxon>
        <taxon>Hyphomicrobiales</taxon>
        <taxon>Tepidamorphaceae</taxon>
        <taxon>Microbaculum</taxon>
    </lineage>
</organism>
<keyword evidence="6" id="KW-1185">Reference proteome</keyword>
<evidence type="ECO:0000256" key="2">
    <source>
        <dbReference type="ARBA" id="ARBA00023002"/>
    </source>
</evidence>
<dbReference type="InterPro" id="IPR016162">
    <property type="entry name" value="Ald_DH_N"/>
</dbReference>
<dbReference type="AlphaFoldDB" id="A0AAW9RT68"/>
<dbReference type="Pfam" id="PF00171">
    <property type="entry name" value="Aldedh"/>
    <property type="match status" value="1"/>
</dbReference>
<dbReference type="InterPro" id="IPR016160">
    <property type="entry name" value="Ald_DH_CS_CYS"/>
</dbReference>
<keyword evidence="2" id="KW-0560">Oxidoreductase</keyword>
<comment type="caution">
    <text evidence="5">The sequence shown here is derived from an EMBL/GenBank/DDBJ whole genome shotgun (WGS) entry which is preliminary data.</text>
</comment>